<evidence type="ECO:0000259" key="6">
    <source>
        <dbReference type="SMART" id="SM00833"/>
    </source>
</evidence>
<evidence type="ECO:0000256" key="4">
    <source>
        <dbReference type="ARBA" id="ARBA00034320"/>
    </source>
</evidence>
<organism evidence="7 8">
    <name type="scientific">Tsukamurella pseudospumae</name>
    <dbReference type="NCBI Taxonomy" id="239498"/>
    <lineage>
        <taxon>Bacteria</taxon>
        <taxon>Bacillati</taxon>
        <taxon>Actinomycetota</taxon>
        <taxon>Actinomycetes</taxon>
        <taxon>Mycobacteriales</taxon>
        <taxon>Tsukamurellaceae</taxon>
        <taxon>Tsukamurella</taxon>
    </lineage>
</organism>
<evidence type="ECO:0000256" key="5">
    <source>
        <dbReference type="ARBA" id="ARBA00049117"/>
    </source>
</evidence>
<dbReference type="AlphaFoldDB" id="A0A138A7M6"/>
<evidence type="ECO:0000313" key="7">
    <source>
        <dbReference type="EMBL" id="KXP06423.1"/>
    </source>
</evidence>
<dbReference type="Gene3D" id="3.40.50.300">
    <property type="entry name" value="P-loop containing nucleotide triphosphate hydrolases"/>
    <property type="match status" value="1"/>
</dbReference>
<dbReference type="SUPFAM" id="SSF52540">
    <property type="entry name" value="P-loop containing nucleoside triphosphate hydrolases"/>
    <property type="match status" value="1"/>
</dbReference>
<dbReference type="PANTHER" id="PTHR13748:SF62">
    <property type="entry name" value="COBW DOMAIN-CONTAINING PROTEIN"/>
    <property type="match status" value="1"/>
</dbReference>
<keyword evidence="1" id="KW-0547">Nucleotide-binding</keyword>
<keyword evidence="2" id="KW-0378">Hydrolase</keyword>
<dbReference type="InterPro" id="IPR011629">
    <property type="entry name" value="CobW-like_C"/>
</dbReference>
<dbReference type="Pfam" id="PF02492">
    <property type="entry name" value="cobW"/>
    <property type="match status" value="1"/>
</dbReference>
<dbReference type="GO" id="GO:0000166">
    <property type="term" value="F:nucleotide binding"/>
    <property type="evidence" value="ECO:0007669"/>
    <property type="project" value="UniProtKB-KW"/>
</dbReference>
<dbReference type="Pfam" id="PF07683">
    <property type="entry name" value="CobW_C"/>
    <property type="match status" value="1"/>
</dbReference>
<evidence type="ECO:0000313" key="8">
    <source>
        <dbReference type="Proteomes" id="UP000070258"/>
    </source>
</evidence>
<dbReference type="SUPFAM" id="SSF90002">
    <property type="entry name" value="Hypothetical protein YjiA, C-terminal domain"/>
    <property type="match status" value="1"/>
</dbReference>
<proteinExistence type="inferred from homology"/>
<dbReference type="InterPro" id="IPR003495">
    <property type="entry name" value="CobW/HypB/UreG_nucleotide-bd"/>
</dbReference>
<feature type="domain" description="CobW C-terminal" evidence="6">
    <location>
        <begin position="248"/>
        <end position="334"/>
    </location>
</feature>
<reference evidence="8" key="1">
    <citation type="submission" date="2016-02" db="EMBL/GenBank/DDBJ databases">
        <authorList>
            <person name="Wen L."/>
            <person name="He K."/>
            <person name="Yang H."/>
        </authorList>
    </citation>
    <scope>NUCLEOTIDE SEQUENCE [LARGE SCALE GENOMIC DNA]</scope>
    <source>
        <strain evidence="8">JCM 15929</strain>
    </source>
</reference>
<dbReference type="GO" id="GO:0016787">
    <property type="term" value="F:hydrolase activity"/>
    <property type="evidence" value="ECO:0007669"/>
    <property type="project" value="UniProtKB-KW"/>
</dbReference>
<dbReference type="OrthoDB" id="9808822at2"/>
<dbReference type="InterPro" id="IPR051316">
    <property type="entry name" value="Zinc-reg_GTPase_activator"/>
</dbReference>
<dbReference type="InterPro" id="IPR027417">
    <property type="entry name" value="P-loop_NTPase"/>
</dbReference>
<dbReference type="STRING" id="239498.AXK60_10035"/>
<comment type="caution">
    <text evidence="7">The sequence shown here is derived from an EMBL/GenBank/DDBJ whole genome shotgun (WGS) entry which is preliminary data.</text>
</comment>
<dbReference type="GO" id="GO:0005737">
    <property type="term" value="C:cytoplasm"/>
    <property type="evidence" value="ECO:0007669"/>
    <property type="project" value="TreeGrafter"/>
</dbReference>
<accession>A0A138A7M6</accession>
<keyword evidence="3" id="KW-0143">Chaperone</keyword>
<comment type="catalytic activity">
    <reaction evidence="5">
        <text>GTP + H2O = GDP + phosphate + H(+)</text>
        <dbReference type="Rhea" id="RHEA:19669"/>
        <dbReference type="ChEBI" id="CHEBI:15377"/>
        <dbReference type="ChEBI" id="CHEBI:15378"/>
        <dbReference type="ChEBI" id="CHEBI:37565"/>
        <dbReference type="ChEBI" id="CHEBI:43474"/>
        <dbReference type="ChEBI" id="CHEBI:58189"/>
    </reaction>
    <physiologicalReaction direction="left-to-right" evidence="5">
        <dbReference type="Rhea" id="RHEA:19670"/>
    </physiologicalReaction>
</comment>
<dbReference type="EMBL" id="LSRF01000056">
    <property type="protein sequence ID" value="KXP06423.1"/>
    <property type="molecule type" value="Genomic_DNA"/>
</dbReference>
<evidence type="ECO:0000256" key="2">
    <source>
        <dbReference type="ARBA" id="ARBA00022801"/>
    </source>
</evidence>
<dbReference type="CDD" id="cd03112">
    <property type="entry name" value="CobW-like"/>
    <property type="match status" value="1"/>
</dbReference>
<name>A0A138A7M6_9ACTN</name>
<protein>
    <recommendedName>
        <fullName evidence="6">CobW C-terminal domain-containing protein</fullName>
    </recommendedName>
</protein>
<dbReference type="Proteomes" id="UP000070258">
    <property type="component" value="Unassembled WGS sequence"/>
</dbReference>
<sequence length="365" mass="38260">MRGLRIVSPRAVPVVVVAGYLGAGKSTLLNHLLSGAGEARIGVVVNDFGAVNIDAMLVSSAAGGGSVRTVSLSNGCVCCTVDDDELEDVLGTLAGRGLDLIVVEASGLAEPAAMVRRVVLAPDPRIDYGGLVYVADAAHLPDTMERHPSLRHHLALADLVVLNKIDLADDPDTARALVREHAPSAPVVRTVDAVVPVELLIDPEVLARRAAERVGTPRQLTLDEALREHEHDHGPDHAGEHGHLHDEYSAVDVAAGRLDARAVAELLVDPPRGVFRTKGFVTVADGTRLEVHSVGRHVRTAPERGGRGGPESVLVFLGIGLDGATVRARVEGCVADPMAAPDAQAVLSLLRYSDAAQADSAFVED</sequence>
<dbReference type="PANTHER" id="PTHR13748">
    <property type="entry name" value="COBW-RELATED"/>
    <property type="match status" value="1"/>
</dbReference>
<dbReference type="Gene3D" id="3.30.1220.10">
    <property type="entry name" value="CobW-like, C-terminal domain"/>
    <property type="match status" value="1"/>
</dbReference>
<gene>
    <name evidence="7" type="ORF">AXK60_10035</name>
</gene>
<comment type="similarity">
    <text evidence="4">Belongs to the SIMIBI class G3E GTPase family. ZNG1 subfamily.</text>
</comment>
<dbReference type="SMART" id="SM00833">
    <property type="entry name" value="CobW_C"/>
    <property type="match status" value="1"/>
</dbReference>
<evidence type="ECO:0000256" key="1">
    <source>
        <dbReference type="ARBA" id="ARBA00022741"/>
    </source>
</evidence>
<dbReference type="InterPro" id="IPR036627">
    <property type="entry name" value="CobW-likC_sf"/>
</dbReference>
<evidence type="ECO:0000256" key="3">
    <source>
        <dbReference type="ARBA" id="ARBA00023186"/>
    </source>
</evidence>